<keyword evidence="1" id="KW-1133">Transmembrane helix</keyword>
<dbReference type="EMBL" id="CP084166">
    <property type="protein sequence ID" value="UJG40146.1"/>
    <property type="molecule type" value="Genomic_DNA"/>
</dbReference>
<name>A0A9Y1BJU0_9ARCH</name>
<reference evidence="2" key="1">
    <citation type="journal article" date="2022" name="Nat. Microbiol.">
        <title>Unique mobile elements and scalable gene flow at the prokaryote-eukaryote boundary revealed by circularized Asgard archaea genomes.</title>
        <authorList>
            <person name="Wu F."/>
            <person name="Speth D.R."/>
            <person name="Philosof A."/>
            <person name="Cremiere A."/>
            <person name="Narayanan A."/>
            <person name="Barco R.A."/>
            <person name="Connon S.A."/>
            <person name="Amend J.P."/>
            <person name="Antoshechkin I.A."/>
            <person name="Orphan V.J."/>
        </authorList>
    </citation>
    <scope>NUCLEOTIDE SEQUENCE</scope>
    <source>
        <strain evidence="2">PM71</strain>
    </source>
</reference>
<organism evidence="2">
    <name type="scientific">Candidatus Heimdallarchaeum aukensis</name>
    <dbReference type="NCBI Taxonomy" id="2876573"/>
    <lineage>
        <taxon>Archaea</taxon>
        <taxon>Promethearchaeati</taxon>
        <taxon>Candidatus Heimdallarchaeota</taxon>
        <taxon>Candidatus Heimdallarchaeia (ex Rinke et al. 2021) (nom. nud.)</taxon>
        <taxon>Candidatus Heimdallarchaeales</taxon>
        <taxon>Candidatus Heimdallarchaeaceae</taxon>
        <taxon>Candidatus Heimdallarchaeum</taxon>
    </lineage>
</organism>
<protein>
    <submittedName>
        <fullName evidence="2">Uncharacterized protein</fullName>
    </submittedName>
</protein>
<dbReference type="AlphaFoldDB" id="A0A9Y1BJU0"/>
<accession>A0A9Y1BJU0</accession>
<gene>
    <name evidence="2" type="ORF">K9W45_09915</name>
</gene>
<dbReference type="Proteomes" id="UP001201020">
    <property type="component" value="Chromosome"/>
</dbReference>
<feature type="transmembrane region" description="Helical" evidence="1">
    <location>
        <begin position="209"/>
        <end position="227"/>
    </location>
</feature>
<proteinExistence type="predicted"/>
<keyword evidence="1" id="KW-0812">Transmembrane</keyword>
<evidence type="ECO:0000256" key="1">
    <source>
        <dbReference type="SAM" id="Phobius"/>
    </source>
</evidence>
<sequence>MLKRIVFTNLVFLLFSSVLIHAGSSYSVVPSDYLIYNVVDSSSTTNYFYGAWPPGHYFGTWSVEAGDKIMFNVTSVTDMTINGTLTLGNITFTDVRNIDIGSALALSIYPWMGGLIANSSDWTNIEQLVENTNTTISVEQITYSVNGNNITLIARIFEVSNYYGQFSRLIYDNNTGILLEGTTSFGNYRLSLSLEFTSVELNTQTQKTVWSPLLLSVFSVVIVVIILRKR</sequence>
<keyword evidence="1" id="KW-0472">Membrane</keyword>
<evidence type="ECO:0000313" key="2">
    <source>
        <dbReference type="EMBL" id="UJG40146.1"/>
    </source>
</evidence>